<dbReference type="EMBL" id="ALJD01000006">
    <property type="protein sequence ID" value="EJN59285.1"/>
    <property type="molecule type" value="Genomic_DNA"/>
</dbReference>
<comment type="caution">
    <text evidence="2">The sequence shown here is derived from an EMBL/GenBank/DDBJ whole genome shotgun (WGS) entry which is preliminary data.</text>
</comment>
<gene>
    <name evidence="2" type="ORF">HSB1_27060</name>
</gene>
<feature type="region of interest" description="Disordered" evidence="1">
    <location>
        <begin position="27"/>
        <end position="57"/>
    </location>
</feature>
<evidence type="ECO:0000313" key="3">
    <source>
        <dbReference type="Proteomes" id="UP000007813"/>
    </source>
</evidence>
<reference evidence="2 3" key="1">
    <citation type="journal article" date="2012" name="J. Bacteriol.">
        <title>Draft Genome Sequence of the Extremely Halophilic Archaeon Halogranum salarium B-1T.</title>
        <authorList>
            <person name="Kim K.K."/>
            <person name="Lee K.C."/>
            <person name="Lee J.S."/>
        </authorList>
    </citation>
    <scope>NUCLEOTIDE SEQUENCE [LARGE SCALE GENOMIC DNA]</scope>
    <source>
        <strain evidence="2 3">B-1</strain>
    </source>
</reference>
<dbReference type="Proteomes" id="UP000007813">
    <property type="component" value="Unassembled WGS sequence"/>
</dbReference>
<proteinExistence type="predicted"/>
<organism evidence="2 3">
    <name type="scientific">Halogranum salarium B-1</name>
    <dbReference type="NCBI Taxonomy" id="1210908"/>
    <lineage>
        <taxon>Archaea</taxon>
        <taxon>Methanobacteriati</taxon>
        <taxon>Methanobacteriota</taxon>
        <taxon>Stenosarchaea group</taxon>
        <taxon>Halobacteria</taxon>
        <taxon>Halobacteriales</taxon>
        <taxon>Haloferacaceae</taxon>
    </lineage>
</organism>
<evidence type="ECO:0000256" key="1">
    <source>
        <dbReference type="SAM" id="MobiDB-lite"/>
    </source>
</evidence>
<sequence length="57" mass="6465">MCRPFRAVTNYPSLRAVVQPSQSIYQLPRQSGKPKRYGWHPLTRTDPLSATSRGGSY</sequence>
<evidence type="ECO:0000313" key="2">
    <source>
        <dbReference type="EMBL" id="EJN59285.1"/>
    </source>
</evidence>
<protein>
    <submittedName>
        <fullName evidence="2">Uncharacterized protein</fullName>
    </submittedName>
</protein>
<accession>J2ZF28</accession>
<feature type="compositionally biased region" description="Polar residues" evidence="1">
    <location>
        <begin position="46"/>
        <end position="57"/>
    </location>
</feature>
<name>J2ZF28_9EURY</name>
<dbReference type="AlphaFoldDB" id="J2ZF28"/>